<sequence length="227" mass="24005">MSESVEERPALLTASSVQVSLGDRQLLAQTDLTIGADEAVAVLGPSGSGKTTFLACLAGLRIPTSGSVRLLDRELTEMSSTQRAQVRLDSIGFVFQHADLLPELSPVENVMLPGLLKGGDPDGVRADAEWLIADLGVRTAADTAYLSGGEAQRLALARALITRPSLLLADEPTGALDRATRDEVLEVMFAKIRSEQMAAVIVTHDEQVAASADRTIELATVRSVDAT</sequence>
<protein>
    <submittedName>
        <fullName evidence="4">Putative ABC transport system ATP-binding protein/lipoprotein-releasing system ATP-binding protein</fullName>
    </submittedName>
</protein>
<keyword evidence="2 4" id="KW-0067">ATP-binding</keyword>
<dbReference type="InterPro" id="IPR017871">
    <property type="entry name" value="ABC_transporter-like_CS"/>
</dbReference>
<dbReference type="GO" id="GO:0005524">
    <property type="term" value="F:ATP binding"/>
    <property type="evidence" value="ECO:0007669"/>
    <property type="project" value="UniProtKB-KW"/>
</dbReference>
<dbReference type="Pfam" id="PF00005">
    <property type="entry name" value="ABC_tran"/>
    <property type="match status" value="1"/>
</dbReference>
<evidence type="ECO:0000313" key="4">
    <source>
        <dbReference type="EMBL" id="PSL02825.1"/>
    </source>
</evidence>
<evidence type="ECO:0000259" key="3">
    <source>
        <dbReference type="PROSITE" id="PS50893"/>
    </source>
</evidence>
<dbReference type="PROSITE" id="PS50893">
    <property type="entry name" value="ABC_TRANSPORTER_2"/>
    <property type="match status" value="1"/>
</dbReference>
<dbReference type="Gene3D" id="3.40.50.300">
    <property type="entry name" value="P-loop containing nucleotide triphosphate hydrolases"/>
    <property type="match status" value="1"/>
</dbReference>
<keyword evidence="5" id="KW-1185">Reference proteome</keyword>
<reference evidence="4 5" key="1">
    <citation type="submission" date="2018-03" db="EMBL/GenBank/DDBJ databases">
        <title>Genomic Encyclopedia of Archaeal and Bacterial Type Strains, Phase II (KMG-II): from individual species to whole genera.</title>
        <authorList>
            <person name="Goeker M."/>
        </authorList>
    </citation>
    <scope>NUCLEOTIDE SEQUENCE [LARGE SCALE GENOMIC DNA]</scope>
    <source>
        <strain evidence="4 5">DSM 45211</strain>
    </source>
</reference>
<dbReference type="InterPro" id="IPR003593">
    <property type="entry name" value="AAA+_ATPase"/>
</dbReference>
<dbReference type="InterPro" id="IPR015854">
    <property type="entry name" value="ABC_transpr_LolD-like"/>
</dbReference>
<gene>
    <name evidence="4" type="ORF">CLV30_109133</name>
</gene>
<dbReference type="InterPro" id="IPR027417">
    <property type="entry name" value="P-loop_NTPase"/>
</dbReference>
<dbReference type="InterPro" id="IPR003439">
    <property type="entry name" value="ABC_transporter-like_ATP-bd"/>
</dbReference>
<dbReference type="SMART" id="SM00382">
    <property type="entry name" value="AAA"/>
    <property type="match status" value="1"/>
</dbReference>
<feature type="domain" description="ABC transporter" evidence="3">
    <location>
        <begin position="12"/>
        <end position="226"/>
    </location>
</feature>
<dbReference type="AlphaFoldDB" id="A0A2P8E022"/>
<evidence type="ECO:0000256" key="1">
    <source>
        <dbReference type="ARBA" id="ARBA00022741"/>
    </source>
</evidence>
<dbReference type="PROSITE" id="PS00211">
    <property type="entry name" value="ABC_TRANSPORTER_1"/>
    <property type="match status" value="1"/>
</dbReference>
<organism evidence="4 5">
    <name type="scientific">Haloactinopolyspora alba</name>
    <dbReference type="NCBI Taxonomy" id="648780"/>
    <lineage>
        <taxon>Bacteria</taxon>
        <taxon>Bacillati</taxon>
        <taxon>Actinomycetota</taxon>
        <taxon>Actinomycetes</taxon>
        <taxon>Jiangellales</taxon>
        <taxon>Jiangellaceae</taxon>
        <taxon>Haloactinopolyspora</taxon>
    </lineage>
</organism>
<comment type="caution">
    <text evidence="4">The sequence shown here is derived from an EMBL/GenBank/DDBJ whole genome shotgun (WGS) entry which is preliminary data.</text>
</comment>
<keyword evidence="1" id="KW-0547">Nucleotide-binding</keyword>
<name>A0A2P8E022_9ACTN</name>
<dbReference type="PANTHER" id="PTHR24220">
    <property type="entry name" value="IMPORT ATP-BINDING PROTEIN"/>
    <property type="match status" value="1"/>
</dbReference>
<keyword evidence="4" id="KW-0449">Lipoprotein</keyword>
<accession>A0A2P8E022</accession>
<dbReference type="EMBL" id="PYGE01000009">
    <property type="protein sequence ID" value="PSL02825.1"/>
    <property type="molecule type" value="Genomic_DNA"/>
</dbReference>
<dbReference type="GO" id="GO:0022857">
    <property type="term" value="F:transmembrane transporter activity"/>
    <property type="evidence" value="ECO:0007669"/>
    <property type="project" value="TreeGrafter"/>
</dbReference>
<dbReference type="GO" id="GO:0016887">
    <property type="term" value="F:ATP hydrolysis activity"/>
    <property type="evidence" value="ECO:0007669"/>
    <property type="project" value="InterPro"/>
</dbReference>
<evidence type="ECO:0000256" key="2">
    <source>
        <dbReference type="ARBA" id="ARBA00022840"/>
    </source>
</evidence>
<dbReference type="Proteomes" id="UP000243528">
    <property type="component" value="Unassembled WGS sequence"/>
</dbReference>
<dbReference type="SUPFAM" id="SSF52540">
    <property type="entry name" value="P-loop containing nucleoside triphosphate hydrolases"/>
    <property type="match status" value="1"/>
</dbReference>
<dbReference type="GO" id="GO:0005886">
    <property type="term" value="C:plasma membrane"/>
    <property type="evidence" value="ECO:0007669"/>
    <property type="project" value="TreeGrafter"/>
</dbReference>
<proteinExistence type="predicted"/>
<evidence type="ECO:0000313" key="5">
    <source>
        <dbReference type="Proteomes" id="UP000243528"/>
    </source>
</evidence>